<comment type="caution">
    <text evidence="3">The sequence shown here is derived from an EMBL/GenBank/DDBJ whole genome shotgun (WGS) entry which is preliminary data.</text>
</comment>
<dbReference type="PANTHER" id="PTHR35601">
    <property type="entry name" value="TOXIN RELE"/>
    <property type="match status" value="1"/>
</dbReference>
<evidence type="ECO:0000313" key="4">
    <source>
        <dbReference type="Proteomes" id="UP000269974"/>
    </source>
</evidence>
<dbReference type="EMBL" id="UYIO01000001">
    <property type="protein sequence ID" value="VDG75319.1"/>
    <property type="molecule type" value="Genomic_DNA"/>
</dbReference>
<sequence>MGWKIEYLPGALKDLKKLDKQVAREITAYLRDLASTGFPEKQGKPLSGKLAGLRRYRWRDWRVVTRLDHENFIILAVAVGHRSRIYE</sequence>
<gene>
    <name evidence="3" type="ORF">NCTC10327_00046</name>
</gene>
<keyword evidence="2" id="KW-1277">Toxin-antitoxin system</keyword>
<evidence type="ECO:0000256" key="1">
    <source>
        <dbReference type="ARBA" id="ARBA00006226"/>
    </source>
</evidence>
<dbReference type="Pfam" id="PF05016">
    <property type="entry name" value="ParE_toxin"/>
    <property type="match status" value="1"/>
</dbReference>
<name>A0A7Z9C7J9_9ACTO</name>
<dbReference type="NCBIfam" id="TIGR02385">
    <property type="entry name" value="RelE_StbE"/>
    <property type="match status" value="1"/>
</dbReference>
<dbReference type="InterPro" id="IPR007712">
    <property type="entry name" value="RelE/ParE_toxin"/>
</dbReference>
<dbReference type="InterPro" id="IPR035093">
    <property type="entry name" value="RelE/ParE_toxin_dom_sf"/>
</dbReference>
<protein>
    <submittedName>
        <fullName evidence="3">Addiction module toxin, RelE/StbE family</fullName>
    </submittedName>
</protein>
<evidence type="ECO:0000313" key="3">
    <source>
        <dbReference type="EMBL" id="VDG75319.1"/>
    </source>
</evidence>
<dbReference type="SUPFAM" id="SSF143011">
    <property type="entry name" value="RelE-like"/>
    <property type="match status" value="1"/>
</dbReference>
<dbReference type="PANTHER" id="PTHR35601:SF1">
    <property type="entry name" value="TOXIN RELE"/>
    <property type="match status" value="1"/>
</dbReference>
<dbReference type="Proteomes" id="UP000269974">
    <property type="component" value="Unassembled WGS sequence"/>
</dbReference>
<organism evidence="3 4">
    <name type="scientific">Actinobaculum suis</name>
    <dbReference type="NCBI Taxonomy" id="1657"/>
    <lineage>
        <taxon>Bacteria</taxon>
        <taxon>Bacillati</taxon>
        <taxon>Actinomycetota</taxon>
        <taxon>Actinomycetes</taxon>
        <taxon>Actinomycetales</taxon>
        <taxon>Actinomycetaceae</taxon>
        <taxon>Actinobaculum</taxon>
    </lineage>
</organism>
<dbReference type="AlphaFoldDB" id="A0A7Z9C7J9"/>
<proteinExistence type="inferred from homology"/>
<evidence type="ECO:0000256" key="2">
    <source>
        <dbReference type="ARBA" id="ARBA00022649"/>
    </source>
</evidence>
<reference evidence="3 4" key="1">
    <citation type="submission" date="2018-11" db="EMBL/GenBank/DDBJ databases">
        <authorList>
            <consortium name="Pathogen Informatics"/>
        </authorList>
    </citation>
    <scope>NUCLEOTIDE SEQUENCE [LARGE SCALE GENOMIC DNA]</scope>
    <source>
        <strain evidence="3 4">NCTC10327</strain>
    </source>
</reference>
<comment type="similarity">
    <text evidence="1">Belongs to the RelE toxin family.</text>
</comment>
<dbReference type="Gene3D" id="3.30.2310.20">
    <property type="entry name" value="RelE-like"/>
    <property type="match status" value="1"/>
</dbReference>
<accession>A0A7Z9C7J9</accession>